<gene>
    <name evidence="1" type="ORF">NFI80_01505</name>
</gene>
<proteinExistence type="predicted"/>
<keyword evidence="2" id="KW-1185">Reference proteome</keyword>
<protein>
    <recommendedName>
        <fullName evidence="3">DUF4625 domain-containing protein</fullName>
    </recommendedName>
</protein>
<evidence type="ECO:0000313" key="1">
    <source>
        <dbReference type="EMBL" id="USJ31421.1"/>
    </source>
</evidence>
<dbReference type="RefSeq" id="WP_235164462.1">
    <property type="nucleotide sequence ID" value="NZ_CP098805.1"/>
</dbReference>
<dbReference type="Proteomes" id="UP001055420">
    <property type="component" value="Chromosome"/>
</dbReference>
<organism evidence="1 2">
    <name type="scientific">Dyadobacter chenhuakuii</name>
    <dbReference type="NCBI Taxonomy" id="2909339"/>
    <lineage>
        <taxon>Bacteria</taxon>
        <taxon>Pseudomonadati</taxon>
        <taxon>Bacteroidota</taxon>
        <taxon>Cytophagia</taxon>
        <taxon>Cytophagales</taxon>
        <taxon>Spirosomataceae</taxon>
        <taxon>Dyadobacter</taxon>
    </lineage>
</organism>
<evidence type="ECO:0008006" key="3">
    <source>
        <dbReference type="Google" id="ProtNLM"/>
    </source>
</evidence>
<reference evidence="1" key="1">
    <citation type="submission" date="2022-06" db="EMBL/GenBank/DDBJ databases">
        <title>Novel species in genus Dyadobacter.</title>
        <authorList>
            <person name="Ma C."/>
        </authorList>
    </citation>
    <scope>NUCLEOTIDE SEQUENCE</scope>
    <source>
        <strain evidence="1">CY22</strain>
    </source>
</reference>
<dbReference type="EMBL" id="CP098805">
    <property type="protein sequence ID" value="USJ31421.1"/>
    <property type="molecule type" value="Genomic_DNA"/>
</dbReference>
<sequence>MKIATYLLAISPFVFTNCQEKINTTDVIKGFSVAPKESVLADGSTKLSISVLLDNSADLDKRNIVFTASNGDFINGKDHIIVKKAEFEAGQLVARTEYIVPNTDGKIVFTAKPEAQSQFKDFLVKDSITLLQSVPKSIKLTTSSFSVETGFGSDVLITGKLSNDNNSGVSKNYKVVFEDMLTDGSDISGRFRQQSLSVDSNSQVSTIYSPGYVAAGTEVKVICYLLDDQENKTQISDFVIINVISNE</sequence>
<name>A0ABY4XME8_9BACT</name>
<evidence type="ECO:0000313" key="2">
    <source>
        <dbReference type="Proteomes" id="UP001055420"/>
    </source>
</evidence>
<accession>A0ABY4XME8</accession>